<feature type="compositionally biased region" description="Low complexity" evidence="4">
    <location>
        <begin position="946"/>
        <end position="958"/>
    </location>
</feature>
<feature type="compositionally biased region" description="Polar residues" evidence="4">
    <location>
        <begin position="442"/>
        <end position="451"/>
    </location>
</feature>
<feature type="domain" description="Homeobox" evidence="6">
    <location>
        <begin position="66"/>
        <end position="126"/>
    </location>
</feature>
<evidence type="ECO:0000313" key="8">
    <source>
        <dbReference type="Proteomes" id="UP000593562"/>
    </source>
</evidence>
<feature type="region of interest" description="Disordered" evidence="4">
    <location>
        <begin position="515"/>
        <end position="544"/>
    </location>
</feature>
<dbReference type="PANTHER" id="PTHR33400">
    <property type="entry name" value="ZINC FINGER CCCH DOMAIN-CONTAINING PROTEIN 6-RELATED"/>
    <property type="match status" value="1"/>
</dbReference>
<gene>
    <name evidence="7" type="ORF">HS088_TW17G00213</name>
</gene>
<feature type="region of interest" description="Disordered" evidence="4">
    <location>
        <begin position="168"/>
        <end position="189"/>
    </location>
</feature>
<protein>
    <submittedName>
        <fullName evidence="7">Putative Homeobox protein LUMINIDEPENDENS</fullName>
    </submittedName>
</protein>
<evidence type="ECO:0000259" key="6">
    <source>
        <dbReference type="PROSITE" id="PS50071"/>
    </source>
</evidence>
<evidence type="ECO:0000256" key="5">
    <source>
        <dbReference type="SAM" id="Phobius"/>
    </source>
</evidence>
<evidence type="ECO:0000256" key="2">
    <source>
        <dbReference type="ARBA" id="ARBA00023125"/>
    </source>
</evidence>
<feature type="compositionally biased region" description="Low complexity" evidence="4">
    <location>
        <begin position="985"/>
        <end position="994"/>
    </location>
</feature>
<dbReference type="OrthoDB" id="1920276at2759"/>
<comment type="subcellular location">
    <subcellularLocation>
        <location evidence="1 3">Nucleus</location>
    </subcellularLocation>
</comment>
<dbReference type="InterPro" id="IPR035441">
    <property type="entry name" value="TFIIS/LEDGF_dom_sf"/>
</dbReference>
<organism evidence="7 8">
    <name type="scientific">Tripterygium wilfordii</name>
    <name type="common">Thunder God vine</name>
    <dbReference type="NCBI Taxonomy" id="458696"/>
    <lineage>
        <taxon>Eukaryota</taxon>
        <taxon>Viridiplantae</taxon>
        <taxon>Streptophyta</taxon>
        <taxon>Embryophyta</taxon>
        <taxon>Tracheophyta</taxon>
        <taxon>Spermatophyta</taxon>
        <taxon>Magnoliopsida</taxon>
        <taxon>eudicotyledons</taxon>
        <taxon>Gunneridae</taxon>
        <taxon>Pentapetalae</taxon>
        <taxon>rosids</taxon>
        <taxon>fabids</taxon>
        <taxon>Celastrales</taxon>
        <taxon>Celastraceae</taxon>
        <taxon>Tripterygium</taxon>
    </lineage>
</organism>
<dbReference type="InterPro" id="IPR009057">
    <property type="entry name" value="Homeodomain-like_sf"/>
</dbReference>
<evidence type="ECO:0000256" key="4">
    <source>
        <dbReference type="SAM" id="MobiDB-lite"/>
    </source>
</evidence>
<dbReference type="SUPFAM" id="SSF46689">
    <property type="entry name" value="Homeodomain-like"/>
    <property type="match status" value="1"/>
</dbReference>
<feature type="transmembrane region" description="Helical" evidence="5">
    <location>
        <begin position="339"/>
        <end position="358"/>
    </location>
</feature>
<keyword evidence="3" id="KW-0539">Nucleus</keyword>
<keyword evidence="2 3" id="KW-0238">DNA-binding</keyword>
<dbReference type="SMART" id="SM00389">
    <property type="entry name" value="HOX"/>
    <property type="match status" value="1"/>
</dbReference>
<feature type="region of interest" description="Disordered" evidence="4">
    <location>
        <begin position="436"/>
        <end position="458"/>
    </location>
</feature>
<comment type="caution">
    <text evidence="7">The sequence shown here is derived from an EMBL/GenBank/DDBJ whole genome shotgun (WGS) entry which is preliminary data.</text>
</comment>
<sequence length="1007" mass="112207">MEVLKDNLEEVKIGSSVESFKKLLNSQKDLFHSQIDQLQRIVVTQCKHTGVNPLSQEMAAGALSINIGKRPRDLLNPKAVKYMQEVFSIKDAISKKESREINAQFGVAVTQVREFFTSQRSRVRKLVRLSREKALRSVADKQPQDGVPVSLDSDRMMAVDPVPLNSVGPATIEEAPSSSTQDDTPPGLNDSDKHFVNIFNILRKEVTFSGQVKVMEWILQIKNPSVIQWFLTEGGLMILATWLSQAAAEEQTSAIFVSLKVLDHLPLHKALPEHMSVILHSVNRLRFYRTSDISNRARVLLAKWSKMFARSRAVKKPNSIKSSSGMQKEILLKQRQVRFLDFIIVIFVQSVLFFMLLICSIGEIMSDELWQPNIAHENLLGLSRENSKNLRKMESFQGLKLLPASTDDSSRKHILGVPTSYVRERRKVQLVEQPGHKMAGRSPQTTRTAPVSQRRPMSTDDIQKAKLRAQHMQSKYGKTVPSSNGGIGMKSDGLNNPSNNQANIVAPVSKVHVPSKSEEQKKTMVSPHISDKPETPVDPKPKMDSKDLMCEKCARVQIPWQTPPEIKLNDIWRVGAGESSKEVDVQKNRNCREMEIIYRTAQEIPSNPKGPWDVEMDYDDSLTPEIPIEQPPEEDAAETDQSQSVHVDNPIVSTSSVSQNSCGSATEPDLELLAVLLKNPELVFALSSGQAANLSSEETVKLLDLIKKGGACLTGNLIAYAGKAEEKVEVSLPSPTPSSNTGMSGWRSEDVQNSYRQNGSMQENRVAFSAASVTDNMTVLQQSSRVASLSEQVPASTTHFSLPQSNMMLHEKHHPSLVPSLYLSHSANTVMTETLAAAGPSSMRVETISNVEPATLSTMRSLTRRQPAPYLSSIPSLPFPAHSQGQQQLPHMYNPPYSTQIYSNRTPGNLGFVTEVNQTNYSEAFGRLGQRPSRERDNYVAPDGFESWNSENSSMRSSDYMQGGNYPQPRINSGWNNRVDDRSRQQGYSGYQGQNSKGDGRQRDWKH</sequence>
<feature type="region of interest" description="Disordered" evidence="4">
    <location>
        <begin position="930"/>
        <end position="1007"/>
    </location>
</feature>
<feature type="DNA-binding region" description="Homeobox" evidence="3">
    <location>
        <begin position="68"/>
        <end position="127"/>
    </location>
</feature>
<dbReference type="EMBL" id="JAAARO010000017">
    <property type="protein sequence ID" value="KAF5732683.1"/>
    <property type="molecule type" value="Genomic_DNA"/>
</dbReference>
<proteinExistence type="predicted"/>
<dbReference type="GO" id="GO:0005634">
    <property type="term" value="C:nucleus"/>
    <property type="evidence" value="ECO:0007669"/>
    <property type="project" value="UniProtKB-SubCell"/>
</dbReference>
<evidence type="ECO:0000313" key="7">
    <source>
        <dbReference type="EMBL" id="KAF5732683.1"/>
    </source>
</evidence>
<keyword evidence="5" id="KW-0812">Transmembrane</keyword>
<dbReference type="Proteomes" id="UP000593562">
    <property type="component" value="Unassembled WGS sequence"/>
</dbReference>
<keyword evidence="8" id="KW-1185">Reference proteome</keyword>
<dbReference type="InterPro" id="IPR001356">
    <property type="entry name" value="HD"/>
</dbReference>
<keyword evidence="5" id="KW-0472">Membrane</keyword>
<feature type="region of interest" description="Disordered" evidence="4">
    <location>
        <begin position="618"/>
        <end position="645"/>
    </location>
</feature>
<keyword evidence="5" id="KW-1133">Transmembrane helix</keyword>
<evidence type="ECO:0000256" key="3">
    <source>
        <dbReference type="PROSITE-ProRule" id="PRU00108"/>
    </source>
</evidence>
<dbReference type="InParanoid" id="A0A7J7CEX3"/>
<reference evidence="7 8" key="1">
    <citation type="journal article" date="2020" name="Nat. Commun.">
        <title>Genome of Tripterygium wilfordii and identification of cytochrome P450 involved in triptolide biosynthesis.</title>
        <authorList>
            <person name="Tu L."/>
            <person name="Su P."/>
            <person name="Zhang Z."/>
            <person name="Gao L."/>
            <person name="Wang J."/>
            <person name="Hu T."/>
            <person name="Zhou J."/>
            <person name="Zhang Y."/>
            <person name="Zhao Y."/>
            <person name="Liu Y."/>
            <person name="Song Y."/>
            <person name="Tong Y."/>
            <person name="Lu Y."/>
            <person name="Yang J."/>
            <person name="Xu C."/>
            <person name="Jia M."/>
            <person name="Peters R.J."/>
            <person name="Huang L."/>
            <person name="Gao W."/>
        </authorList>
    </citation>
    <scope>NUCLEOTIDE SEQUENCE [LARGE SCALE GENOMIC DNA]</scope>
    <source>
        <strain evidence="8">cv. XIE 37</strain>
        <tissue evidence="7">Leaf</tissue>
    </source>
</reference>
<dbReference type="PANTHER" id="PTHR33400:SF6">
    <property type="entry name" value="HOMEOBOX PROTEIN LUMINIDEPENDENS"/>
    <property type="match status" value="1"/>
</dbReference>
<feature type="compositionally biased region" description="Basic and acidic residues" evidence="4">
    <location>
        <begin position="998"/>
        <end position="1007"/>
    </location>
</feature>
<dbReference type="FunCoup" id="A0A7J7CEX3">
    <property type="interactions" value="2680"/>
</dbReference>
<dbReference type="AlphaFoldDB" id="A0A7J7CEX3"/>
<dbReference type="GO" id="GO:0010228">
    <property type="term" value="P:vegetative to reproductive phase transition of meristem"/>
    <property type="evidence" value="ECO:0007669"/>
    <property type="project" value="TreeGrafter"/>
</dbReference>
<keyword evidence="3 7" id="KW-0371">Homeobox</keyword>
<accession>A0A7J7CEX3</accession>
<dbReference type="GO" id="GO:0003677">
    <property type="term" value="F:DNA binding"/>
    <property type="evidence" value="ECO:0007669"/>
    <property type="project" value="UniProtKB-UniRule"/>
</dbReference>
<feature type="compositionally biased region" description="Basic and acidic residues" evidence="4">
    <location>
        <begin position="529"/>
        <end position="544"/>
    </location>
</feature>
<dbReference type="PROSITE" id="PS50071">
    <property type="entry name" value="HOMEOBOX_2"/>
    <property type="match status" value="1"/>
</dbReference>
<name>A0A7J7CEX3_TRIWF</name>
<dbReference type="SUPFAM" id="SSF47676">
    <property type="entry name" value="Conserved domain common to transcription factors TFIIS, elongin A, CRSP70"/>
    <property type="match status" value="1"/>
</dbReference>
<evidence type="ECO:0000256" key="1">
    <source>
        <dbReference type="ARBA" id="ARBA00004123"/>
    </source>
</evidence>
<dbReference type="Gene3D" id="1.20.930.10">
    <property type="entry name" value="Conserved domain common to transcription factors TFIIS, elongin A, CRSP70"/>
    <property type="match status" value="1"/>
</dbReference>